<reference evidence="3" key="1">
    <citation type="submission" date="2025-08" db="UniProtKB">
        <authorList>
            <consortium name="RefSeq"/>
        </authorList>
    </citation>
    <scope>IDENTIFICATION</scope>
    <source>
        <tissue evidence="3">Blood</tissue>
    </source>
</reference>
<sequence length="588" mass="64860">MACARSARLTGTERFSTRALCTWPPRDWPWAGGGNRCGVVKSPTSEGFTSPTSGGAERTVQIPLSAGQTQQREKPRSTAGDSFWPLSSVVSKVMGLQRQQPSQIWALQAAEGASLLRHGKLLLFWLLPVRVFPVPLSRSHRSARSRAGGGERLSPAARGEARCWRRATCRGGQPSGKPCPDFSAPAPVAVSRALEIHSRLCETGTTPKGQNATVASLTQCLVVRDTAVSSRSSFAGCASVLKGKDSKASERMVEVAGHPVGLFNDQLLTTVVQTHFQDIKNKGGVVEHVIHPTRTRGRGVANVTFKEKKGAKNVSRKQKHCQAEKVGPAQFTVSHFGEKVFSSVKAILDLSVFRNQVILESLVTDLTRKIPTLSFSPLEPNGRVSVQGSFLDILRLKETLLLKASSLLEKNRNFISEEKWNSQGPKRDLQRGSNSSESPGSSVPETTRSGETLVLDTDVFLYLKKSRFYESTLKKCHVFCQERVDGEITTICIRNAQQCSHPNNAKLVKALIEEYSLALHFELKKETLLLKGKETRDKRRIKSACEQVSLRYPKVLINFYETHIDIIGSSSDTYLLKKEIMKLIRLKS</sequence>
<dbReference type="RefSeq" id="XP_025784717.1">
    <property type="nucleotide sequence ID" value="XM_025928932.1"/>
</dbReference>
<dbReference type="CTD" id="375287"/>
<accession>A0A6P6I9C1</accession>
<protein>
    <submittedName>
        <fullName evidence="3">RNA-binding protein 43</fullName>
    </submittedName>
</protein>
<feature type="compositionally biased region" description="Basic and acidic residues" evidence="1">
    <location>
        <begin position="419"/>
        <end position="430"/>
    </location>
</feature>
<dbReference type="GeneID" id="112865894"/>
<feature type="compositionally biased region" description="Low complexity" evidence="1">
    <location>
        <begin position="432"/>
        <end position="445"/>
    </location>
</feature>
<dbReference type="InterPro" id="IPR012677">
    <property type="entry name" value="Nucleotide-bd_a/b_plait_sf"/>
</dbReference>
<gene>
    <name evidence="3" type="primary">RBM43</name>
</gene>
<organism evidence="2 3">
    <name type="scientific">Puma concolor</name>
    <name type="common">Mountain lion</name>
    <name type="synonym">Felis concolor</name>
    <dbReference type="NCBI Taxonomy" id="9696"/>
    <lineage>
        <taxon>Eukaryota</taxon>
        <taxon>Metazoa</taxon>
        <taxon>Chordata</taxon>
        <taxon>Craniata</taxon>
        <taxon>Vertebrata</taxon>
        <taxon>Euteleostomi</taxon>
        <taxon>Mammalia</taxon>
        <taxon>Eutheria</taxon>
        <taxon>Laurasiatheria</taxon>
        <taxon>Carnivora</taxon>
        <taxon>Feliformia</taxon>
        <taxon>Felidae</taxon>
        <taxon>Felinae</taxon>
        <taxon>Puma</taxon>
    </lineage>
</organism>
<evidence type="ECO:0000313" key="2">
    <source>
        <dbReference type="Proteomes" id="UP000515131"/>
    </source>
</evidence>
<dbReference type="Proteomes" id="UP000515131">
    <property type="component" value="Unplaced"/>
</dbReference>
<dbReference type="AlphaFoldDB" id="A0A6P6I9C1"/>
<proteinExistence type="predicted"/>
<keyword evidence="2" id="KW-1185">Reference proteome</keyword>
<evidence type="ECO:0000313" key="3">
    <source>
        <dbReference type="RefSeq" id="XP_025784717.1"/>
    </source>
</evidence>
<evidence type="ECO:0000256" key="1">
    <source>
        <dbReference type="SAM" id="MobiDB-lite"/>
    </source>
</evidence>
<name>A0A6P6I9C1_PUMCO</name>
<dbReference type="KEGG" id="pcoo:112865894"/>
<dbReference type="PANTHER" id="PTHR15225">
    <property type="entry name" value="INTERFERON-INDUCED PROTEIN 35/NMI N-MYC/STAT INTERACTING PROTEIN"/>
    <property type="match status" value="1"/>
</dbReference>
<dbReference type="PANTHER" id="PTHR15225:SF8">
    <property type="entry name" value="RNA-BINDING PROTEIN 43"/>
    <property type="match status" value="1"/>
</dbReference>
<dbReference type="Gene3D" id="3.30.70.330">
    <property type="match status" value="1"/>
</dbReference>
<feature type="region of interest" description="Disordered" evidence="1">
    <location>
        <begin position="419"/>
        <end position="448"/>
    </location>
</feature>